<sequence>MSLPGLVLICLSVVQLCVGDQPVEEVIQARTVPLLGGWHERNPESPEVQEAAQHAVQMINTNPKYKKLFKLISVSSAESQVTNMIHFKINMVLGRTKCLKSENHDLKHCSLSKKQLQCNVEVTFDPRNSRHNLLDDKCIKLMTKV</sequence>
<dbReference type="AlphaFoldDB" id="A0A3B3CKZ4"/>
<dbReference type="SMART" id="SM00043">
    <property type="entry name" value="CY"/>
    <property type="match status" value="1"/>
</dbReference>
<evidence type="ECO:0000256" key="1">
    <source>
        <dbReference type="ARBA" id="ARBA00009403"/>
    </source>
</evidence>
<dbReference type="GeneID" id="112163282"/>
<reference evidence="4" key="2">
    <citation type="submission" date="2025-09" db="UniProtKB">
        <authorList>
            <consortium name="Ensembl"/>
        </authorList>
    </citation>
    <scope>IDENTIFICATION</scope>
</reference>
<keyword evidence="5" id="KW-1185">Reference proteome</keyword>
<dbReference type="PANTHER" id="PTHR46186:SF13">
    <property type="entry name" value="SI:BUSM1-57F23.1"/>
    <property type="match status" value="1"/>
</dbReference>
<dbReference type="GeneTree" id="ENSGT00390000009872"/>
<dbReference type="PaxDb" id="30732-ENSOMEP00000018517"/>
<evidence type="ECO:0000313" key="4">
    <source>
        <dbReference type="Ensembl" id="ENSOMEP00000018517.1"/>
    </source>
</evidence>
<feature type="signal peptide" evidence="2">
    <location>
        <begin position="1"/>
        <end position="19"/>
    </location>
</feature>
<feature type="chain" id="PRO_5018644174" evidence="2">
    <location>
        <begin position="20"/>
        <end position="145"/>
    </location>
</feature>
<dbReference type="InterPro" id="IPR000010">
    <property type="entry name" value="Cystatin_dom"/>
</dbReference>
<reference evidence="4" key="1">
    <citation type="submission" date="2025-08" db="UniProtKB">
        <authorList>
            <consortium name="Ensembl"/>
        </authorList>
    </citation>
    <scope>IDENTIFICATION</scope>
</reference>
<dbReference type="Pfam" id="PF00031">
    <property type="entry name" value="Cystatin"/>
    <property type="match status" value="1"/>
</dbReference>
<dbReference type="OrthoDB" id="8886803at2759"/>
<dbReference type="RefSeq" id="XP_024155363.1">
    <property type="nucleotide sequence ID" value="XM_024299595.2"/>
</dbReference>
<dbReference type="Gene3D" id="3.10.450.10">
    <property type="match status" value="1"/>
</dbReference>
<dbReference type="SUPFAM" id="SSF54403">
    <property type="entry name" value="Cystatin/monellin"/>
    <property type="match status" value="1"/>
</dbReference>
<dbReference type="STRING" id="30732.ENSOMEP00000018517"/>
<dbReference type="OMA" id="HLKCRFV"/>
<dbReference type="Ensembl" id="ENSOMET00000027560.1">
    <property type="protein sequence ID" value="ENSOMEP00000018517.1"/>
    <property type="gene ID" value="ENSOMEG00000020224.1"/>
</dbReference>
<dbReference type="RefSeq" id="XP_024155364.1">
    <property type="nucleotide sequence ID" value="XM_024299596.2"/>
</dbReference>
<dbReference type="GO" id="GO:0004869">
    <property type="term" value="F:cysteine-type endopeptidase inhibitor activity"/>
    <property type="evidence" value="ECO:0007669"/>
    <property type="project" value="InterPro"/>
</dbReference>
<dbReference type="PANTHER" id="PTHR46186">
    <property type="entry name" value="CYSTATIN"/>
    <property type="match status" value="1"/>
</dbReference>
<evidence type="ECO:0000259" key="3">
    <source>
        <dbReference type="SMART" id="SM00043"/>
    </source>
</evidence>
<dbReference type="KEGG" id="oml:112163282"/>
<dbReference type="GO" id="GO:0005615">
    <property type="term" value="C:extracellular space"/>
    <property type="evidence" value="ECO:0007669"/>
    <property type="project" value="TreeGrafter"/>
</dbReference>
<dbReference type="Proteomes" id="UP000261560">
    <property type="component" value="Unplaced"/>
</dbReference>
<accession>A0A3B3CKZ4</accession>
<evidence type="ECO:0000313" key="5">
    <source>
        <dbReference type="Proteomes" id="UP000261560"/>
    </source>
</evidence>
<protein>
    <submittedName>
        <fullName evidence="4">Si:busm1-57f23.1</fullName>
    </submittedName>
</protein>
<keyword evidence="2" id="KW-0732">Signal</keyword>
<feature type="domain" description="Cystatin" evidence="3">
    <location>
        <begin position="33"/>
        <end position="139"/>
    </location>
</feature>
<proteinExistence type="inferred from homology"/>
<name>A0A3B3CKZ4_ORYME</name>
<comment type="similarity">
    <text evidence="1">Belongs to the cystatin family.</text>
</comment>
<dbReference type="GO" id="GO:0031982">
    <property type="term" value="C:vesicle"/>
    <property type="evidence" value="ECO:0007669"/>
    <property type="project" value="TreeGrafter"/>
</dbReference>
<dbReference type="InterPro" id="IPR046350">
    <property type="entry name" value="Cystatin_sf"/>
</dbReference>
<organism evidence="4 5">
    <name type="scientific">Oryzias melastigma</name>
    <name type="common">Marine medaka</name>
    <dbReference type="NCBI Taxonomy" id="30732"/>
    <lineage>
        <taxon>Eukaryota</taxon>
        <taxon>Metazoa</taxon>
        <taxon>Chordata</taxon>
        <taxon>Craniata</taxon>
        <taxon>Vertebrata</taxon>
        <taxon>Euteleostomi</taxon>
        <taxon>Actinopterygii</taxon>
        <taxon>Neopterygii</taxon>
        <taxon>Teleostei</taxon>
        <taxon>Neoteleostei</taxon>
        <taxon>Acanthomorphata</taxon>
        <taxon>Ovalentaria</taxon>
        <taxon>Atherinomorphae</taxon>
        <taxon>Beloniformes</taxon>
        <taxon>Adrianichthyidae</taxon>
        <taxon>Oryziinae</taxon>
        <taxon>Oryzias</taxon>
    </lineage>
</organism>
<evidence type="ECO:0000256" key="2">
    <source>
        <dbReference type="SAM" id="SignalP"/>
    </source>
</evidence>
<dbReference type="CDD" id="cd00042">
    <property type="entry name" value="CY"/>
    <property type="match status" value="1"/>
</dbReference>
<dbReference type="GO" id="GO:0005737">
    <property type="term" value="C:cytoplasm"/>
    <property type="evidence" value="ECO:0007669"/>
    <property type="project" value="TreeGrafter"/>
</dbReference>